<protein>
    <recommendedName>
        <fullName evidence="3">LisH domain-containing protein</fullName>
    </recommendedName>
</protein>
<gene>
    <name evidence="1" type="ORF">AXG93_496s1260</name>
</gene>
<dbReference type="InterPro" id="IPR050995">
    <property type="entry name" value="WD-F-box_domain-protein"/>
</dbReference>
<accession>A0A176VPJ7</accession>
<reference evidence="1" key="1">
    <citation type="submission" date="2016-03" db="EMBL/GenBank/DDBJ databases">
        <title>Mechanisms controlling the formation of the plant cell surface in tip-growing cells are functionally conserved among land plants.</title>
        <authorList>
            <person name="Honkanen S."/>
            <person name="Jones V.A."/>
            <person name="Morieri G."/>
            <person name="Champion C."/>
            <person name="Hetherington A.J."/>
            <person name="Kelly S."/>
            <person name="Saint-Marcoux D."/>
            <person name="Proust H."/>
            <person name="Prescott H."/>
            <person name="Dolan L."/>
        </authorList>
    </citation>
    <scope>NUCLEOTIDE SEQUENCE [LARGE SCALE GENOMIC DNA]</scope>
    <source>
        <tissue evidence="1">Whole gametophyte</tissue>
    </source>
</reference>
<dbReference type="PANTHER" id="PTHR14604:SF3">
    <property type="entry name" value="SPERM-ASSOCIATED ANTIGEN 16 PROTEIN"/>
    <property type="match status" value="1"/>
</dbReference>
<dbReference type="EMBL" id="LVLJ01003060">
    <property type="protein sequence ID" value="OAE22830.1"/>
    <property type="molecule type" value="Genomic_DNA"/>
</dbReference>
<evidence type="ECO:0000313" key="1">
    <source>
        <dbReference type="EMBL" id="OAE22830.1"/>
    </source>
</evidence>
<sequence length="332" mass="37235">MEYTDSTVDDLFSEEIGSPSFSLILGLANHLLLLWKQLEDSEKISMALRKDDTHKSRNDIQAPVVMLVQRWRQSCVKETWAFSPSLRIPRNDMPFLPFGSLSENAVTAVVPGWSRRKVEYHLKSICCRPLGAMKSSDEGRSATDSSFAVWDDSQNAKELSSRKEVGTADAATLDLEIGSDYNMEEVEMDSETEAEDDTASEDLNATMKSIQKLTFLMGKNKGIAAGLSTKVKTYGEVMDDFVRNFLIQNGCVRTVECFETEWYDLKEQGRLLDCHLSEPPDEYTRSLEVQGILSKVQQQLKQANLLAQYSSCSSCLKFFIPAADAFRKAGVN</sequence>
<evidence type="ECO:0000313" key="2">
    <source>
        <dbReference type="Proteomes" id="UP000077202"/>
    </source>
</evidence>
<proteinExistence type="predicted"/>
<dbReference type="AlphaFoldDB" id="A0A176VPJ7"/>
<evidence type="ECO:0008006" key="3">
    <source>
        <dbReference type="Google" id="ProtNLM"/>
    </source>
</evidence>
<dbReference type="PANTHER" id="PTHR14604">
    <property type="entry name" value="WD40 REPEAT PF20"/>
    <property type="match status" value="1"/>
</dbReference>
<name>A0A176VPJ7_MARPO</name>
<organism evidence="1 2">
    <name type="scientific">Marchantia polymorpha subsp. ruderalis</name>
    <dbReference type="NCBI Taxonomy" id="1480154"/>
    <lineage>
        <taxon>Eukaryota</taxon>
        <taxon>Viridiplantae</taxon>
        <taxon>Streptophyta</taxon>
        <taxon>Embryophyta</taxon>
        <taxon>Marchantiophyta</taxon>
        <taxon>Marchantiopsida</taxon>
        <taxon>Marchantiidae</taxon>
        <taxon>Marchantiales</taxon>
        <taxon>Marchantiaceae</taxon>
        <taxon>Marchantia</taxon>
    </lineage>
</organism>
<keyword evidence="2" id="KW-1185">Reference proteome</keyword>
<dbReference type="Proteomes" id="UP000077202">
    <property type="component" value="Unassembled WGS sequence"/>
</dbReference>
<comment type="caution">
    <text evidence="1">The sequence shown here is derived from an EMBL/GenBank/DDBJ whole genome shotgun (WGS) entry which is preliminary data.</text>
</comment>